<sequence length="51" mass="5015">MVVPDAVAVPWVAGVETARLVGEPVTFTGTVLLVLPCATVVLVGPAVGAAT</sequence>
<evidence type="ECO:0000313" key="2">
    <source>
        <dbReference type="Proteomes" id="UP001189757"/>
    </source>
</evidence>
<accession>A0ABM9K2V3</accession>
<gene>
    <name evidence="1" type="ORF">LMG18101_01762</name>
</gene>
<protein>
    <submittedName>
        <fullName evidence="1">Uncharacterized protein</fullName>
    </submittedName>
</protein>
<evidence type="ECO:0000313" key="1">
    <source>
        <dbReference type="EMBL" id="CAJ0813029.1"/>
    </source>
</evidence>
<organism evidence="1 2">
    <name type="scientific">Ralstonia flaminis</name>
    <dbReference type="NCBI Taxonomy" id="3058597"/>
    <lineage>
        <taxon>Bacteria</taxon>
        <taxon>Pseudomonadati</taxon>
        <taxon>Pseudomonadota</taxon>
        <taxon>Betaproteobacteria</taxon>
        <taxon>Burkholderiales</taxon>
        <taxon>Burkholderiaceae</taxon>
        <taxon>Ralstonia</taxon>
    </lineage>
</organism>
<keyword evidence="2" id="KW-1185">Reference proteome</keyword>
<name>A0ABM9K2V3_9RALS</name>
<dbReference type="Proteomes" id="UP001189757">
    <property type="component" value="Unassembled WGS sequence"/>
</dbReference>
<reference evidence="1 2" key="1">
    <citation type="submission" date="2023-07" db="EMBL/GenBank/DDBJ databases">
        <authorList>
            <person name="Peeters C."/>
        </authorList>
    </citation>
    <scope>NUCLEOTIDE SEQUENCE [LARGE SCALE GENOMIC DNA]</scope>
    <source>
        <strain evidence="1 2">LMG 18101</strain>
    </source>
</reference>
<proteinExistence type="predicted"/>
<comment type="caution">
    <text evidence="1">The sequence shown here is derived from an EMBL/GenBank/DDBJ whole genome shotgun (WGS) entry which is preliminary data.</text>
</comment>
<dbReference type="EMBL" id="CATZLL010000005">
    <property type="protein sequence ID" value="CAJ0813029.1"/>
    <property type="molecule type" value="Genomic_DNA"/>
</dbReference>